<dbReference type="EMBL" id="CZPZ01000032">
    <property type="protein sequence ID" value="CUS38372.1"/>
    <property type="molecule type" value="Genomic_DNA"/>
</dbReference>
<reference evidence="2" key="1">
    <citation type="submission" date="2015-10" db="EMBL/GenBank/DDBJ databases">
        <authorList>
            <person name="Luecker S."/>
            <person name="Luecker S."/>
        </authorList>
    </citation>
    <scope>NUCLEOTIDE SEQUENCE [LARGE SCALE GENOMIC DNA]</scope>
</reference>
<dbReference type="STRING" id="1742973.COMA2_50052"/>
<accession>A0A0S4LQR5</accession>
<sequence length="91" mass="10023">MIANRYRVGGKGKVERKKLLAGCEYGLTDWVRAKAREKYESLSLEVGENGFDTSVDGKFLINMMQVCFHGIDRHAQLFGDFFVASAGCGAG</sequence>
<name>A0A0S4LQR5_9BACT</name>
<protein>
    <submittedName>
        <fullName evidence="1">Uncharacterized protein</fullName>
    </submittedName>
</protein>
<dbReference type="Proteomes" id="UP000198736">
    <property type="component" value="Unassembled WGS sequence"/>
</dbReference>
<dbReference type="AlphaFoldDB" id="A0A0S4LQR5"/>
<evidence type="ECO:0000313" key="1">
    <source>
        <dbReference type="EMBL" id="CUS38372.1"/>
    </source>
</evidence>
<gene>
    <name evidence="1" type="ORF">COMA2_50052</name>
</gene>
<evidence type="ECO:0000313" key="2">
    <source>
        <dbReference type="Proteomes" id="UP000198736"/>
    </source>
</evidence>
<organism evidence="1 2">
    <name type="scientific">Candidatus Nitrospira nitrificans</name>
    <dbReference type="NCBI Taxonomy" id="1742973"/>
    <lineage>
        <taxon>Bacteria</taxon>
        <taxon>Pseudomonadati</taxon>
        <taxon>Nitrospirota</taxon>
        <taxon>Nitrospiria</taxon>
        <taxon>Nitrospirales</taxon>
        <taxon>Nitrospiraceae</taxon>
        <taxon>Nitrospira</taxon>
    </lineage>
</organism>
<proteinExistence type="predicted"/>
<keyword evidence="2" id="KW-1185">Reference proteome</keyword>